<evidence type="ECO:0000259" key="2">
    <source>
        <dbReference type="Pfam" id="PF13542"/>
    </source>
</evidence>
<proteinExistence type="predicted"/>
<evidence type="ECO:0000259" key="1">
    <source>
        <dbReference type="Pfam" id="PF01610"/>
    </source>
</evidence>
<dbReference type="AlphaFoldDB" id="A0A9X0LWV9"/>
<accession>A0A9X0LWV9</accession>
<comment type="caution">
    <text evidence="3">The sequence shown here is derived from an EMBL/GenBank/DDBJ whole genome shotgun (WGS) entry which is preliminary data.</text>
</comment>
<dbReference type="InterPro" id="IPR047951">
    <property type="entry name" value="Transpos_ISL3"/>
</dbReference>
<dbReference type="NCBIfam" id="NF033550">
    <property type="entry name" value="transpos_ISL3"/>
    <property type="match status" value="1"/>
</dbReference>
<reference evidence="3 4" key="1">
    <citation type="submission" date="2016-02" db="EMBL/GenBank/DDBJ databases">
        <title>Complete Genome Sequences of Lactobacillus johnsonii Strain W1.</title>
        <authorList>
            <person name="Sun Y."/>
            <person name="Wu X."/>
        </authorList>
    </citation>
    <scope>NUCLEOTIDE SEQUENCE [LARGE SCALE GENOMIC DNA]</scope>
    <source>
        <strain evidence="3 4">W1</strain>
    </source>
</reference>
<dbReference type="Proteomes" id="UP000070346">
    <property type="component" value="Unassembled WGS sequence"/>
</dbReference>
<dbReference type="EMBL" id="LSNG01000047">
    <property type="protein sequence ID" value="KXN75139.1"/>
    <property type="molecule type" value="Genomic_DNA"/>
</dbReference>
<dbReference type="PANTHER" id="PTHR33498:SF1">
    <property type="entry name" value="TRANSPOSASE FOR INSERTION SEQUENCE ELEMENT IS1557"/>
    <property type="match status" value="1"/>
</dbReference>
<evidence type="ECO:0000313" key="3">
    <source>
        <dbReference type="EMBL" id="KXN75139.1"/>
    </source>
</evidence>
<dbReference type="InterPro" id="IPR032877">
    <property type="entry name" value="Transposase_HTH"/>
</dbReference>
<dbReference type="PANTHER" id="PTHR33498">
    <property type="entry name" value="TRANSPOSASE FOR INSERTION SEQUENCE ELEMENT IS1557"/>
    <property type="match status" value="1"/>
</dbReference>
<dbReference type="Pfam" id="PF13542">
    <property type="entry name" value="HTH_Tnp_ISL3"/>
    <property type="match status" value="1"/>
</dbReference>
<name>A0A9X0LWV9_LACJH</name>
<feature type="domain" description="Transposase IS204/IS1001/IS1096/IS1165 helix-turn-helix" evidence="2">
    <location>
        <begin position="7"/>
        <end position="50"/>
    </location>
</feature>
<protein>
    <submittedName>
        <fullName evidence="3">Transposase</fullName>
    </submittedName>
</protein>
<dbReference type="InterPro" id="IPR002560">
    <property type="entry name" value="Transposase_DDE"/>
</dbReference>
<organism evidence="3 4">
    <name type="scientific">Lactobacillus johnsonii</name>
    <dbReference type="NCBI Taxonomy" id="33959"/>
    <lineage>
        <taxon>Bacteria</taxon>
        <taxon>Bacillati</taxon>
        <taxon>Bacillota</taxon>
        <taxon>Bacilli</taxon>
        <taxon>Lactobacillales</taxon>
        <taxon>Lactobacillaceae</taxon>
        <taxon>Lactobacillus</taxon>
    </lineage>
</organism>
<gene>
    <name evidence="3" type="ORF">AYJ53_01450</name>
</gene>
<evidence type="ECO:0000313" key="4">
    <source>
        <dbReference type="Proteomes" id="UP000070346"/>
    </source>
</evidence>
<feature type="domain" description="Transposase IS204/IS1001/IS1096/IS1165 DDE" evidence="1">
    <location>
        <begin position="80"/>
        <end position="313"/>
    </location>
</feature>
<sequence>MSQSNLINKGCYISNTSKRKILSVLTEDRSMTSIARKHNVSVNTVQRVLEACSSKFYDDFDHLPEHLAFDKFKGVGKKLHFICLDGNTHKVVQILRTRFKSDILRYFYKFTPKARAMVKTVTMDLNCYYPLVARELFPNAQIVIDRFHMVQMLARSFNIFRVQIMKQFNKRNREYKLLKSPWKLYLMKYDKLNKTTPYYDWHFKDSLTQKHVVLDGLDCDQTLENTYWVMQDFMTAIQDNDEKKVIHLLHSKQSVGKQMHQTLLTFKRNYSGVLNGITSTYSNGCLEGVNRKIKQIERTAYGYRNFKHLLIRIRLEENIIKEKESNSYFLTA</sequence>
<dbReference type="Pfam" id="PF01610">
    <property type="entry name" value="DDE_Tnp_ISL3"/>
    <property type="match status" value="1"/>
</dbReference>